<dbReference type="PANTHER" id="PTHR43941:SF1">
    <property type="entry name" value="STRUCTURAL MAINTENANCE OF CHROMOSOMES PROTEIN 2"/>
    <property type="match status" value="1"/>
</dbReference>
<dbReference type="OrthoDB" id="1926336at2759"/>
<dbReference type="GO" id="GO:0000796">
    <property type="term" value="C:condensin complex"/>
    <property type="evidence" value="ECO:0007669"/>
    <property type="project" value="TreeGrafter"/>
</dbReference>
<accession>A0A507C8M7</accession>
<dbReference type="PROSITE" id="PS50913">
    <property type="entry name" value="GRIP"/>
    <property type="match status" value="1"/>
</dbReference>
<dbReference type="InterPro" id="IPR000237">
    <property type="entry name" value="GRIP_dom"/>
</dbReference>
<dbReference type="GO" id="GO:0003682">
    <property type="term" value="F:chromatin binding"/>
    <property type="evidence" value="ECO:0007669"/>
    <property type="project" value="TreeGrafter"/>
</dbReference>
<gene>
    <name evidence="4" type="ORF">SmJEL517_g03396</name>
</gene>
<dbReference type="SMART" id="SM00755">
    <property type="entry name" value="Grip"/>
    <property type="match status" value="1"/>
</dbReference>
<comment type="caution">
    <text evidence="4">The sequence shown here is derived from an EMBL/GenBank/DDBJ whole genome shotgun (WGS) entry which is preliminary data.</text>
</comment>
<dbReference type="GO" id="GO:0000793">
    <property type="term" value="C:condensed chromosome"/>
    <property type="evidence" value="ECO:0007669"/>
    <property type="project" value="TreeGrafter"/>
</dbReference>
<keyword evidence="1" id="KW-0175">Coiled coil</keyword>
<feature type="compositionally biased region" description="Low complexity" evidence="2">
    <location>
        <begin position="26"/>
        <end position="37"/>
    </location>
</feature>
<feature type="coiled-coil region" evidence="1">
    <location>
        <begin position="74"/>
        <end position="293"/>
    </location>
</feature>
<organism evidence="4 5">
    <name type="scientific">Synchytrium microbalum</name>
    <dbReference type="NCBI Taxonomy" id="1806994"/>
    <lineage>
        <taxon>Eukaryota</taxon>
        <taxon>Fungi</taxon>
        <taxon>Fungi incertae sedis</taxon>
        <taxon>Chytridiomycota</taxon>
        <taxon>Chytridiomycota incertae sedis</taxon>
        <taxon>Chytridiomycetes</taxon>
        <taxon>Synchytriales</taxon>
        <taxon>Synchytriaceae</taxon>
        <taxon>Synchytrium</taxon>
    </lineage>
</organism>
<reference evidence="4 5" key="1">
    <citation type="journal article" date="2019" name="Sci. Rep.">
        <title>Comparative genomics of chytrid fungi reveal insights into the obligate biotrophic and pathogenic lifestyle of Synchytrium endobioticum.</title>
        <authorList>
            <person name="van de Vossenberg B.T.L.H."/>
            <person name="Warris S."/>
            <person name="Nguyen H.D.T."/>
            <person name="van Gent-Pelzer M.P.E."/>
            <person name="Joly D.L."/>
            <person name="van de Geest H.C."/>
            <person name="Bonants P.J.M."/>
            <person name="Smith D.S."/>
            <person name="Levesque C.A."/>
            <person name="van der Lee T.A.J."/>
        </authorList>
    </citation>
    <scope>NUCLEOTIDE SEQUENCE [LARGE SCALE GENOMIC DNA]</scope>
    <source>
        <strain evidence="4 5">JEL517</strain>
    </source>
</reference>
<dbReference type="RefSeq" id="XP_031024739.1">
    <property type="nucleotide sequence ID" value="XM_031169324.1"/>
</dbReference>
<feature type="region of interest" description="Disordered" evidence="2">
    <location>
        <begin position="23"/>
        <end position="43"/>
    </location>
</feature>
<evidence type="ECO:0000313" key="4">
    <source>
        <dbReference type="EMBL" id="TPX33855.1"/>
    </source>
</evidence>
<dbReference type="Pfam" id="PF01465">
    <property type="entry name" value="GRIP"/>
    <property type="match status" value="1"/>
</dbReference>
<name>A0A507C8M7_9FUNG</name>
<feature type="coiled-coil region" evidence="1">
    <location>
        <begin position="417"/>
        <end position="514"/>
    </location>
</feature>
<evidence type="ECO:0000256" key="2">
    <source>
        <dbReference type="SAM" id="MobiDB-lite"/>
    </source>
</evidence>
<sequence>MSNTLGSVFGYLKSIENEINQNLKASNSDESSPSRNSTASLSVSNDSKLLDELNAYREMVEKMRSDQVKSAENIATMQRSLQAANQKAQLLEQEQAKTSELEKNLNQLRLKAKLKITEMNKEIESLKAKNTSLNSATTNGDNSILIKNELDTLKAEYAAAQATITDLNSRLASSTSALPPFDEAAQDQIEELQTQLSEALQSVEAVEKEKRNFAARIVELEDQSQNNVSELEAELAQYKQMVQAQSADLEELREKANHAENIDIEAAKYRNSLDQLEAAHRQTLEEHRKTTEEQGLKHREALDKQEATYRTALEESSAGSSDTWRNMLEAKEKEFALLSQGFEEQIKTLQERLHKDQQSRDVEISKAQQELLQKLDDERDYTQSEIVALKRAHETERDSLAGQLREATSTLKAVDDGTAYANRIDELTNLLEEAQKRFSEKDALCQELESRLNSMSSVSKEKDELAAHLESLRKTLSRQEEETARIVQGLEKSLSDKQTELSKVQTEAARLQSESSKQQPVNLENGQLGDKLFVFQEQVKDGQIQLASKQAEVASITEQLQQKTDELEKTKQDTDDRIKKMKGIMAAANKSISDNRANIGKKEAEIAELKSQLELERQLRQTRQEVSDTKSEFSSYKIKAAAALQKNSSTLAESRIRELEDTIAKLERDKMDSAREAETLRGRIKHSESELDEATNQMAVFESQILKLELTAREVVSLKHQLGMKRLVISVVAFIDWPSCVLDAVNRRIELDKEAHDEALKVKDSIHANTIESVRAEARRAMHETDEAIRRKEEEMSSLQAIAERLSSELSSARDDLTRTRADLERLRQVAASATTKSTLSADDVNRRMSVDTHFVDGRPAAASSLHGDGSVNGGAGVSAQRSFIRHSQSQTKFEDLLSVDDRLPSSAYPGTPTTAASSMRDKEYLAQIKALSDMVDESETTIQRLIEQEKILKEEIRKTEREQSRSKDLSTEYLKNVVLSFIEATDRSNMVPIVSQMLHLSPEERERLSKAAARATVVPTDPLSLSFGWG</sequence>
<feature type="domain" description="GRIP" evidence="3">
    <location>
        <begin position="965"/>
        <end position="1012"/>
    </location>
</feature>
<dbReference type="STRING" id="1806994.A0A507C8M7"/>
<dbReference type="EMBL" id="QEAO01000017">
    <property type="protein sequence ID" value="TPX33855.1"/>
    <property type="molecule type" value="Genomic_DNA"/>
</dbReference>
<dbReference type="AlphaFoldDB" id="A0A507C8M7"/>
<proteinExistence type="predicted"/>
<dbReference type="GO" id="GO:0007076">
    <property type="term" value="P:mitotic chromosome condensation"/>
    <property type="evidence" value="ECO:0007669"/>
    <property type="project" value="TreeGrafter"/>
</dbReference>
<feature type="coiled-coil region" evidence="1">
    <location>
        <begin position="775"/>
        <end position="830"/>
    </location>
</feature>
<protein>
    <recommendedName>
        <fullName evidence="3">GRIP domain-containing protein</fullName>
    </recommendedName>
</protein>
<dbReference type="PANTHER" id="PTHR43941">
    <property type="entry name" value="STRUCTURAL MAINTENANCE OF CHROMOSOMES PROTEIN 2"/>
    <property type="match status" value="1"/>
</dbReference>
<feature type="coiled-coil region" evidence="1">
    <location>
        <begin position="546"/>
        <end position="711"/>
    </location>
</feature>
<keyword evidence="5" id="KW-1185">Reference proteome</keyword>
<dbReference type="Proteomes" id="UP000319731">
    <property type="component" value="Unassembled WGS sequence"/>
</dbReference>
<dbReference type="GO" id="GO:0000785">
    <property type="term" value="C:chromatin"/>
    <property type="evidence" value="ECO:0007669"/>
    <property type="project" value="TreeGrafter"/>
</dbReference>
<evidence type="ECO:0000259" key="3">
    <source>
        <dbReference type="PROSITE" id="PS50913"/>
    </source>
</evidence>
<evidence type="ECO:0000313" key="5">
    <source>
        <dbReference type="Proteomes" id="UP000319731"/>
    </source>
</evidence>
<dbReference type="GeneID" id="42004621"/>
<evidence type="ECO:0000256" key="1">
    <source>
        <dbReference type="SAM" id="Coils"/>
    </source>
</evidence>
<feature type="coiled-coil region" evidence="1">
    <location>
        <begin position="929"/>
        <end position="963"/>
    </location>
</feature>